<dbReference type="AlphaFoldDB" id="A0A3B0VM80"/>
<accession>A0A3B0VM80</accession>
<dbReference type="EMBL" id="UOEU01000839">
    <property type="protein sequence ID" value="VAW41383.1"/>
    <property type="molecule type" value="Genomic_DNA"/>
</dbReference>
<name>A0A3B0VM80_9ZZZZ</name>
<sequence>MLVIDIAKEISVLSRFEKILLIEKISKMLLEEENPARYFDSEKSCPVFTPMNQEKGANQLQQFRNYSGGR</sequence>
<reference evidence="1" key="1">
    <citation type="submission" date="2018-06" db="EMBL/GenBank/DDBJ databases">
        <authorList>
            <person name="Zhirakovskaya E."/>
        </authorList>
    </citation>
    <scope>NUCLEOTIDE SEQUENCE</scope>
</reference>
<organism evidence="1">
    <name type="scientific">hydrothermal vent metagenome</name>
    <dbReference type="NCBI Taxonomy" id="652676"/>
    <lineage>
        <taxon>unclassified sequences</taxon>
        <taxon>metagenomes</taxon>
        <taxon>ecological metagenomes</taxon>
    </lineage>
</organism>
<proteinExistence type="predicted"/>
<evidence type="ECO:0000313" key="1">
    <source>
        <dbReference type="EMBL" id="VAW41383.1"/>
    </source>
</evidence>
<gene>
    <name evidence="1" type="ORF">MNBD_CHLOROFLEXI01-2464</name>
</gene>
<protein>
    <submittedName>
        <fullName evidence="1">Uncharacterized protein</fullName>
    </submittedName>
</protein>